<reference evidence="4 5" key="1">
    <citation type="submission" date="2014-02" db="EMBL/GenBank/DDBJ databases">
        <title>Transposable element dynamics among asymbiotic and ectomycorrhizal Amanita fungi.</title>
        <authorList>
            <consortium name="DOE Joint Genome Institute"/>
            <person name="Hess J."/>
            <person name="Skrede I."/>
            <person name="Wolfe B."/>
            <person name="LaButti K."/>
            <person name="Ohm R.A."/>
            <person name="Grigoriev I.V."/>
            <person name="Pringle A."/>
        </authorList>
    </citation>
    <scope>NUCLEOTIDE SEQUENCE [LARGE SCALE GENOMIC DNA]</scope>
    <source>
        <strain evidence="4 5">SKay4041</strain>
    </source>
</reference>
<protein>
    <submittedName>
        <fullName evidence="4">Uncharacterized protein</fullName>
    </submittedName>
</protein>
<proteinExistence type="predicted"/>
<evidence type="ECO:0000256" key="3">
    <source>
        <dbReference type="SAM" id="SignalP"/>
    </source>
</evidence>
<dbReference type="Proteomes" id="UP000242287">
    <property type="component" value="Unassembled WGS sequence"/>
</dbReference>
<keyword evidence="5" id="KW-1185">Reference proteome</keyword>
<evidence type="ECO:0000256" key="1">
    <source>
        <dbReference type="SAM" id="MobiDB-lite"/>
    </source>
</evidence>
<dbReference type="AlphaFoldDB" id="A0A2A9NPJ0"/>
<accession>A0A2A9NPJ0</accession>
<organism evidence="4 5">
    <name type="scientific">Amanita thiersii Skay4041</name>
    <dbReference type="NCBI Taxonomy" id="703135"/>
    <lineage>
        <taxon>Eukaryota</taxon>
        <taxon>Fungi</taxon>
        <taxon>Dikarya</taxon>
        <taxon>Basidiomycota</taxon>
        <taxon>Agaricomycotina</taxon>
        <taxon>Agaricomycetes</taxon>
        <taxon>Agaricomycetidae</taxon>
        <taxon>Agaricales</taxon>
        <taxon>Pluteineae</taxon>
        <taxon>Amanitaceae</taxon>
        <taxon>Amanita</taxon>
    </lineage>
</organism>
<feature type="compositionally biased region" description="Low complexity" evidence="1">
    <location>
        <begin position="86"/>
        <end position="99"/>
    </location>
</feature>
<feature type="chain" id="PRO_5012043977" evidence="3">
    <location>
        <begin position="21"/>
        <end position="310"/>
    </location>
</feature>
<keyword evidence="2" id="KW-0812">Transmembrane</keyword>
<keyword evidence="2" id="KW-1133">Transmembrane helix</keyword>
<name>A0A2A9NPJ0_9AGAR</name>
<evidence type="ECO:0000313" key="4">
    <source>
        <dbReference type="EMBL" id="PFH49592.1"/>
    </source>
</evidence>
<dbReference type="STRING" id="703135.A0A2A9NPJ0"/>
<sequence>MRSFNLTLITALAFAGFSAAAPLHVGRHANSVSAGADASSAPTVPDVSSDIPSASSAAVSSASDVSSQVPSETSATIPTTSDISSEIPTETSATIPTTTDVSSQVPSETSATVPDTTNVPTETSTATSVPVPSSTDVPPPQTPGGGQLQTIQAVISAVTSAIQPIADQIQSSATSEAGVTVQQLMALLGQIKDQLSAAVDQIQGVTSNPMGTAFVAEGQALSIVDLANTIGSLFKMVVPALGAAMSASGQSKDTVVPMVTDIGTLLTQLVTAVMTMAGGLMAALMPIIGPIVPMMQNLNMGSVAHLFGIM</sequence>
<feature type="signal peptide" evidence="3">
    <location>
        <begin position="1"/>
        <end position="20"/>
    </location>
</feature>
<feature type="transmembrane region" description="Helical" evidence="2">
    <location>
        <begin position="269"/>
        <end position="292"/>
    </location>
</feature>
<feature type="compositionally biased region" description="Polar residues" evidence="1">
    <location>
        <begin position="100"/>
        <end position="118"/>
    </location>
</feature>
<evidence type="ECO:0000313" key="5">
    <source>
        <dbReference type="Proteomes" id="UP000242287"/>
    </source>
</evidence>
<keyword evidence="3" id="KW-0732">Signal</keyword>
<gene>
    <name evidence="4" type="ORF">AMATHDRAFT_4747</name>
</gene>
<dbReference type="EMBL" id="KZ302024">
    <property type="protein sequence ID" value="PFH49592.1"/>
    <property type="molecule type" value="Genomic_DNA"/>
</dbReference>
<keyword evidence="2" id="KW-0472">Membrane</keyword>
<evidence type="ECO:0000256" key="2">
    <source>
        <dbReference type="SAM" id="Phobius"/>
    </source>
</evidence>
<feature type="compositionally biased region" description="Polar residues" evidence="1">
    <location>
        <begin position="72"/>
        <end position="84"/>
    </location>
</feature>
<feature type="compositionally biased region" description="Low complexity" evidence="1">
    <location>
        <begin position="44"/>
        <end position="71"/>
    </location>
</feature>
<feature type="compositionally biased region" description="Low complexity" evidence="1">
    <location>
        <begin position="119"/>
        <end position="136"/>
    </location>
</feature>
<feature type="region of interest" description="Disordered" evidence="1">
    <location>
        <begin position="33"/>
        <end position="147"/>
    </location>
</feature>